<proteinExistence type="predicted"/>
<reference evidence="1" key="1">
    <citation type="submission" date="2018-05" db="EMBL/GenBank/DDBJ databases">
        <title>Draft genome of Mucuna pruriens seed.</title>
        <authorList>
            <person name="Nnadi N.E."/>
            <person name="Vos R."/>
            <person name="Hasami M.H."/>
            <person name="Devisetty U.K."/>
            <person name="Aguiy J.C."/>
        </authorList>
    </citation>
    <scope>NUCLEOTIDE SEQUENCE [LARGE SCALE GENOMIC DNA]</scope>
    <source>
        <strain evidence="1">JCA_2017</strain>
    </source>
</reference>
<keyword evidence="2" id="KW-1185">Reference proteome</keyword>
<feature type="non-terminal residue" evidence="1">
    <location>
        <position position="1"/>
    </location>
</feature>
<dbReference type="EMBL" id="QJKJ01009690">
    <property type="protein sequence ID" value="RDX75880.1"/>
    <property type="molecule type" value="Genomic_DNA"/>
</dbReference>
<dbReference type="OrthoDB" id="1414623at2759"/>
<dbReference type="Proteomes" id="UP000257109">
    <property type="component" value="Unassembled WGS sequence"/>
</dbReference>
<accession>A0A371FC67</accession>
<comment type="caution">
    <text evidence="1">The sequence shown here is derived from an EMBL/GenBank/DDBJ whole genome shotgun (WGS) entry which is preliminary data.</text>
</comment>
<sequence>MGNARFLKEVEFGKEENIRNVEFEEEYVNDIFQVLVPITIQETTTVIEENVQIIVLNNVLEQDYDEVLFQISIEQSQQPRKVPLRRSIRERRHAILDDYIVFLQEYEDDIGLIEDDPINFCQVMQKIHEMDVKIMFLNGDIDKTIYMVQPENFVSNDSKSMISFSRYLTDPEMQHWKAVKRTLIAPSTMAAKFVAYFEASNHGIWLRNFVTSLWVVDGIERPLKIIVTTIQQSSTPITIEKRETKVPRRTQDRNMRNIRVGKLKHFYLHSTLVGLWSSRLVGSTQLTTQVAIAPSRPLRSRQYKLHLRLVVGTA</sequence>
<gene>
    <name evidence="1" type="ORF">CR513_44195</name>
</gene>
<evidence type="ECO:0000313" key="2">
    <source>
        <dbReference type="Proteomes" id="UP000257109"/>
    </source>
</evidence>
<protein>
    <submittedName>
        <fullName evidence="1">Uncharacterized protein</fullName>
    </submittedName>
</protein>
<organism evidence="1 2">
    <name type="scientific">Mucuna pruriens</name>
    <name type="common">Velvet bean</name>
    <name type="synonym">Dolichos pruriens</name>
    <dbReference type="NCBI Taxonomy" id="157652"/>
    <lineage>
        <taxon>Eukaryota</taxon>
        <taxon>Viridiplantae</taxon>
        <taxon>Streptophyta</taxon>
        <taxon>Embryophyta</taxon>
        <taxon>Tracheophyta</taxon>
        <taxon>Spermatophyta</taxon>
        <taxon>Magnoliopsida</taxon>
        <taxon>eudicotyledons</taxon>
        <taxon>Gunneridae</taxon>
        <taxon>Pentapetalae</taxon>
        <taxon>rosids</taxon>
        <taxon>fabids</taxon>
        <taxon>Fabales</taxon>
        <taxon>Fabaceae</taxon>
        <taxon>Papilionoideae</taxon>
        <taxon>50 kb inversion clade</taxon>
        <taxon>NPAAA clade</taxon>
        <taxon>indigoferoid/millettioid clade</taxon>
        <taxon>Phaseoleae</taxon>
        <taxon>Mucuna</taxon>
    </lineage>
</organism>
<name>A0A371FC67_MUCPR</name>
<dbReference type="AlphaFoldDB" id="A0A371FC67"/>
<evidence type="ECO:0000313" key="1">
    <source>
        <dbReference type="EMBL" id="RDX75880.1"/>
    </source>
</evidence>